<dbReference type="InterPro" id="IPR013830">
    <property type="entry name" value="SGNH_hydro"/>
</dbReference>
<evidence type="ECO:0000313" key="3">
    <source>
        <dbReference type="Proteomes" id="UP001559623"/>
    </source>
</evidence>
<sequence length="542" mass="62496">MKKFLLFTFIILCFTFLCIFLTEKTDVLGLRNIPFTPIFEENGGHIRISWKRLPYPCFYRIEILSKTTDMVDGTPEYHSFGSEITLKSSYEMPSTPIPMYYRITAYGMFGQITPPSNVVENPSFNKPIQPRPIFEYTKSNPASRKPFLVWHTVPGAVCYELEILSGDPDKDGGILLSRQNHLYNTDQIFTNGYQADLTPFIQSDIQTLYWRVRALGFHREPIGEFSEAEPIYIDKKKALPTKPLINNFDQMPNPVEPVYPVYQWIPLNGCSNYEVELMVVPLRPEEENNTRPSKNRQWAQKVTDAFSCYDEYARPYAGEYYWRVRAIDDNGNTIGTYSDTEKFTVKEKSKRIFAAAFGDSITHGGGALSFSPMDLEYSFTTYLDIPAVNIGRSGDTSHTTMLRFEKDVLYFHPYNLLILTGSNSLRAPDITSEQIIADLEAIRKKCEANDINPIFLTLMPINPENIQHAFHVETDPLWWQKLARVNGYIRGQKHYIDLEPYFYDASRTIMAPDLSIDGLHPDIRGKMLMAEIINRHLDQFRK</sequence>
<dbReference type="SUPFAM" id="SSF52266">
    <property type="entry name" value="SGNH hydrolase"/>
    <property type="match status" value="1"/>
</dbReference>
<keyword evidence="3" id="KW-1185">Reference proteome</keyword>
<name>A0ABV3X285_9FIRM</name>
<protein>
    <submittedName>
        <fullName evidence="2">GDSL-type esterase/lipase family protein</fullName>
    </submittedName>
</protein>
<dbReference type="Proteomes" id="UP001559623">
    <property type="component" value="Unassembled WGS sequence"/>
</dbReference>
<comment type="caution">
    <text evidence="2">The sequence shown here is derived from an EMBL/GenBank/DDBJ whole genome shotgun (WGS) entry which is preliminary data.</text>
</comment>
<dbReference type="Gene3D" id="3.40.50.1110">
    <property type="entry name" value="SGNH hydrolase"/>
    <property type="match status" value="1"/>
</dbReference>
<dbReference type="Pfam" id="PF13472">
    <property type="entry name" value="Lipase_GDSL_2"/>
    <property type="match status" value="1"/>
</dbReference>
<dbReference type="RefSeq" id="WP_368846017.1">
    <property type="nucleotide sequence ID" value="NZ_CP194411.1"/>
</dbReference>
<evidence type="ECO:0000259" key="1">
    <source>
        <dbReference type="Pfam" id="PF13472"/>
    </source>
</evidence>
<organism evidence="2 3">
    <name type="scientific">Selenomonas sputigena</name>
    <dbReference type="NCBI Taxonomy" id="69823"/>
    <lineage>
        <taxon>Bacteria</taxon>
        <taxon>Bacillati</taxon>
        <taxon>Bacillota</taxon>
        <taxon>Negativicutes</taxon>
        <taxon>Selenomonadales</taxon>
        <taxon>Selenomonadaceae</taxon>
        <taxon>Selenomonas</taxon>
    </lineage>
</organism>
<dbReference type="Gene3D" id="2.60.40.10">
    <property type="entry name" value="Immunoglobulins"/>
    <property type="match status" value="2"/>
</dbReference>
<dbReference type="EMBL" id="JARVLH010000001">
    <property type="protein sequence ID" value="MEX5284298.1"/>
    <property type="molecule type" value="Genomic_DNA"/>
</dbReference>
<proteinExistence type="predicted"/>
<feature type="domain" description="SGNH hydrolase-type esterase" evidence="1">
    <location>
        <begin position="356"/>
        <end position="525"/>
    </location>
</feature>
<reference evidence="2 3" key="1">
    <citation type="submission" date="2023-04" db="EMBL/GenBank/DDBJ databases">
        <title>Genome Sequence of Selenomonas sputigena ATCC 33150.</title>
        <authorList>
            <person name="Miller D.P."/>
            <person name="Anvari S."/>
            <person name="Polson S.W."/>
            <person name="Macdonald M."/>
            <person name="Mcdowell J.V."/>
        </authorList>
    </citation>
    <scope>NUCLEOTIDE SEQUENCE [LARGE SCALE GENOMIC DNA]</scope>
    <source>
        <strain evidence="2 3">ATCC 33150</strain>
    </source>
</reference>
<accession>A0ABV3X285</accession>
<evidence type="ECO:0000313" key="2">
    <source>
        <dbReference type="EMBL" id="MEX5284298.1"/>
    </source>
</evidence>
<dbReference type="InterPro" id="IPR013783">
    <property type="entry name" value="Ig-like_fold"/>
</dbReference>
<gene>
    <name evidence="2" type="ORF">QCO44_01390</name>
</gene>
<dbReference type="InterPro" id="IPR036514">
    <property type="entry name" value="SGNH_hydro_sf"/>
</dbReference>